<evidence type="ECO:0000256" key="14">
    <source>
        <dbReference type="SAM" id="Coils"/>
    </source>
</evidence>
<keyword evidence="7 13" id="KW-0547">Nucleotide-binding</keyword>
<dbReference type="GO" id="GO:0006423">
    <property type="term" value="P:cysteinyl-tRNA aminoacylation"/>
    <property type="evidence" value="ECO:0007669"/>
    <property type="project" value="UniProtKB-UniRule"/>
</dbReference>
<keyword evidence="10 13" id="KW-0648">Protein biosynthesis</keyword>
<dbReference type="PRINTS" id="PR00983">
    <property type="entry name" value="TRNASYNTHCYS"/>
</dbReference>
<dbReference type="GO" id="GO:0008270">
    <property type="term" value="F:zinc ion binding"/>
    <property type="evidence" value="ECO:0007669"/>
    <property type="project" value="UniProtKB-UniRule"/>
</dbReference>
<keyword evidence="6 13" id="KW-0479">Metal-binding</keyword>
<feature type="coiled-coil region" evidence="14">
    <location>
        <begin position="395"/>
        <end position="422"/>
    </location>
</feature>
<organism evidence="16 17">
    <name type="scientific">Streptococcus troglodytae</name>
    <dbReference type="NCBI Taxonomy" id="1111760"/>
    <lineage>
        <taxon>Bacteria</taxon>
        <taxon>Bacillati</taxon>
        <taxon>Bacillota</taxon>
        <taxon>Bacilli</taxon>
        <taxon>Lactobacillales</taxon>
        <taxon>Streptococcaceae</taxon>
        <taxon>Streptococcus</taxon>
    </lineage>
</organism>
<comment type="similarity">
    <text evidence="2 13">Belongs to the class-I aminoacyl-tRNA synthetase family.</text>
</comment>
<dbReference type="Proteomes" id="UP000217758">
    <property type="component" value="Chromosome"/>
</dbReference>
<dbReference type="Pfam" id="PF09190">
    <property type="entry name" value="DALR_2"/>
    <property type="match status" value="1"/>
</dbReference>
<feature type="binding site" evidence="13">
    <location>
        <position position="236"/>
    </location>
    <ligand>
        <name>Zn(2+)</name>
        <dbReference type="ChEBI" id="CHEBI:29105"/>
    </ligand>
</feature>
<dbReference type="KEGG" id="strg:SRT_01550"/>
<dbReference type="SMART" id="SM00840">
    <property type="entry name" value="DALR_2"/>
    <property type="match status" value="1"/>
</dbReference>
<feature type="short sequence motif" description="'KMSKS' region" evidence="13">
    <location>
        <begin position="268"/>
        <end position="272"/>
    </location>
</feature>
<dbReference type="InterPro" id="IPR015273">
    <property type="entry name" value="Cys-tRNA-synt_Ia_DALR"/>
</dbReference>
<name>A0A1L7LGY5_9STRE</name>
<reference evidence="16 17" key="1">
    <citation type="journal article" date="2016" name="Microbiol. Immunol.">
        <title>Complete genome sequence of Streptococcus troglodytae TKU31 isolated from the oral cavity of a chimpanzee (Pan troglodytes).</title>
        <authorList>
            <person name="Okamoto M."/>
            <person name="Naito M."/>
            <person name="Miyanohara M."/>
            <person name="Imai S."/>
            <person name="Nomura Y."/>
            <person name="Saito W."/>
            <person name="Momoi Y."/>
            <person name="Takada K."/>
            <person name="Miyabe-Nishiwaki T."/>
            <person name="Tomonaga M."/>
            <person name="Hanada N."/>
        </authorList>
    </citation>
    <scope>NUCLEOTIDE SEQUENCE [LARGE SCALE GENOMIC DNA]</scope>
    <source>
        <strain evidence="17">TKU 31</strain>
    </source>
</reference>
<comment type="catalytic activity">
    <reaction evidence="12 13">
        <text>tRNA(Cys) + L-cysteine + ATP = L-cysteinyl-tRNA(Cys) + AMP + diphosphate</text>
        <dbReference type="Rhea" id="RHEA:17773"/>
        <dbReference type="Rhea" id="RHEA-COMP:9661"/>
        <dbReference type="Rhea" id="RHEA-COMP:9679"/>
        <dbReference type="ChEBI" id="CHEBI:30616"/>
        <dbReference type="ChEBI" id="CHEBI:33019"/>
        <dbReference type="ChEBI" id="CHEBI:35235"/>
        <dbReference type="ChEBI" id="CHEBI:78442"/>
        <dbReference type="ChEBI" id="CHEBI:78517"/>
        <dbReference type="ChEBI" id="CHEBI:456215"/>
        <dbReference type="EC" id="6.1.1.16"/>
    </reaction>
</comment>
<evidence type="ECO:0000313" key="16">
    <source>
        <dbReference type="EMBL" id="BAQ23416.1"/>
    </source>
</evidence>
<evidence type="ECO:0000256" key="2">
    <source>
        <dbReference type="ARBA" id="ARBA00005594"/>
    </source>
</evidence>
<dbReference type="NCBIfam" id="TIGR00435">
    <property type="entry name" value="cysS"/>
    <property type="match status" value="1"/>
</dbReference>
<dbReference type="Gene3D" id="1.20.120.640">
    <property type="entry name" value="Anticodon-binding domain of a subclass of class I aminoacyl-tRNA synthetases"/>
    <property type="match status" value="1"/>
</dbReference>
<dbReference type="Pfam" id="PF01406">
    <property type="entry name" value="tRNA-synt_1e"/>
    <property type="match status" value="1"/>
</dbReference>
<dbReference type="InterPro" id="IPR056411">
    <property type="entry name" value="CysS_C"/>
</dbReference>
<dbReference type="Pfam" id="PF23493">
    <property type="entry name" value="CysS_C"/>
    <property type="match status" value="1"/>
</dbReference>
<evidence type="ECO:0000256" key="8">
    <source>
        <dbReference type="ARBA" id="ARBA00022833"/>
    </source>
</evidence>
<proteinExistence type="inferred from homology"/>
<gene>
    <name evidence="13 16" type="primary">cysS</name>
    <name evidence="16" type="ORF">SRT_01550</name>
</gene>
<comment type="subcellular location">
    <subcellularLocation>
        <location evidence="1 13">Cytoplasm</location>
    </subcellularLocation>
</comment>
<dbReference type="PANTHER" id="PTHR10890:SF3">
    <property type="entry name" value="CYSTEINE--TRNA LIGASE, CYTOPLASMIC"/>
    <property type="match status" value="1"/>
</dbReference>
<dbReference type="GO" id="GO:0005524">
    <property type="term" value="F:ATP binding"/>
    <property type="evidence" value="ECO:0007669"/>
    <property type="project" value="UniProtKB-UniRule"/>
</dbReference>
<keyword evidence="9 13" id="KW-0067">ATP-binding</keyword>
<feature type="short sequence motif" description="'HIGH' region" evidence="13">
    <location>
        <begin position="30"/>
        <end position="40"/>
    </location>
</feature>
<evidence type="ECO:0000256" key="12">
    <source>
        <dbReference type="ARBA" id="ARBA00047398"/>
    </source>
</evidence>
<feature type="binding site" evidence="13">
    <location>
        <position position="28"/>
    </location>
    <ligand>
        <name>Zn(2+)</name>
        <dbReference type="ChEBI" id="CHEBI:29105"/>
    </ligand>
</feature>
<dbReference type="InterPro" id="IPR024909">
    <property type="entry name" value="Cys-tRNA/MSH_ligase"/>
</dbReference>
<feature type="binding site" evidence="13">
    <location>
        <position position="271"/>
    </location>
    <ligand>
        <name>ATP</name>
        <dbReference type="ChEBI" id="CHEBI:30616"/>
    </ligand>
</feature>
<dbReference type="InterPro" id="IPR015803">
    <property type="entry name" value="Cys-tRNA-ligase"/>
</dbReference>
<dbReference type="GO" id="GO:0005829">
    <property type="term" value="C:cytosol"/>
    <property type="evidence" value="ECO:0007669"/>
    <property type="project" value="TreeGrafter"/>
</dbReference>
<dbReference type="EMBL" id="AP014612">
    <property type="protein sequence ID" value="BAQ23416.1"/>
    <property type="molecule type" value="Genomic_DNA"/>
</dbReference>
<dbReference type="CDD" id="cd00672">
    <property type="entry name" value="CysRS_core"/>
    <property type="match status" value="1"/>
</dbReference>
<evidence type="ECO:0000313" key="17">
    <source>
        <dbReference type="Proteomes" id="UP000217758"/>
    </source>
</evidence>
<feature type="binding site" evidence="13">
    <location>
        <position position="211"/>
    </location>
    <ligand>
        <name>Zn(2+)</name>
        <dbReference type="ChEBI" id="CHEBI:29105"/>
    </ligand>
</feature>
<dbReference type="SUPFAM" id="SSF52374">
    <property type="entry name" value="Nucleotidylyl transferase"/>
    <property type="match status" value="1"/>
</dbReference>
<evidence type="ECO:0000259" key="15">
    <source>
        <dbReference type="SMART" id="SM00840"/>
    </source>
</evidence>
<dbReference type="Gene3D" id="3.40.50.620">
    <property type="entry name" value="HUPs"/>
    <property type="match status" value="1"/>
</dbReference>
<keyword evidence="4 13" id="KW-0963">Cytoplasm</keyword>
<evidence type="ECO:0000256" key="5">
    <source>
        <dbReference type="ARBA" id="ARBA00022598"/>
    </source>
</evidence>
<dbReference type="InterPro" id="IPR014729">
    <property type="entry name" value="Rossmann-like_a/b/a_fold"/>
</dbReference>
<dbReference type="AlphaFoldDB" id="A0A1L7LGY5"/>
<dbReference type="InterPro" id="IPR009080">
    <property type="entry name" value="tRNAsynth_Ia_anticodon-bd"/>
</dbReference>
<dbReference type="GO" id="GO:0004817">
    <property type="term" value="F:cysteine-tRNA ligase activity"/>
    <property type="evidence" value="ECO:0007669"/>
    <property type="project" value="UniProtKB-UniRule"/>
</dbReference>
<evidence type="ECO:0000256" key="9">
    <source>
        <dbReference type="ARBA" id="ARBA00022840"/>
    </source>
</evidence>
<keyword evidence="11 13" id="KW-0030">Aminoacyl-tRNA synthetase</keyword>
<dbReference type="RefSeq" id="WP_128832723.1">
    <property type="nucleotide sequence ID" value="NZ_AP014612.1"/>
</dbReference>
<keyword evidence="17" id="KW-1185">Reference proteome</keyword>
<evidence type="ECO:0000256" key="11">
    <source>
        <dbReference type="ARBA" id="ARBA00023146"/>
    </source>
</evidence>
<sequence length="447" mass="50731">MIKIYDTLTRSLREFVPIHENTVNMYVCGPTVYNYIHVGNGRSAIAFDTVRRYFEYRGYTVNYISNFTDVDDKIIKAAAKAGMTTKALSDKFIAAFKEDVAALGVKPATENPRVIDYMQEIIDFVQVLVDKGFAYESSGDVYFRVRKSDNYAALANKTLEELEIGASGRVDAESDRKEDLLDFALWKAAKEGEIAWDSPWGAGRPGWHIECSVMATTILGDTIDIHGGGADLEFPHHTNEIAQSEAKTGKKFANYWMHNGFVNIDNEKMSKSLGNFITVHDALKTMDGQVLRFFFATQHYRKPFNFTEKAIRDAEINLKYLKNTYEQPFTATVDEAAFTRFLEKFQAAMDEDFNTANGITVVFELAKWINSGHYDQTVKDKFAEILQIFGVVFKEEVLDAEIEKLIEERQKARAARDFTKADAIRDDLAAQGIKLLDTKDGVRWTRD</sequence>
<dbReference type="EC" id="6.1.1.16" evidence="13"/>
<evidence type="ECO:0000256" key="6">
    <source>
        <dbReference type="ARBA" id="ARBA00022723"/>
    </source>
</evidence>
<keyword evidence="5 13" id="KW-0436">Ligase</keyword>
<comment type="cofactor">
    <cofactor evidence="13">
        <name>Zn(2+)</name>
        <dbReference type="ChEBI" id="CHEBI:29105"/>
    </cofactor>
    <text evidence="13">Binds 1 zinc ion per subunit.</text>
</comment>
<keyword evidence="8 13" id="KW-0862">Zinc</keyword>
<dbReference type="PANTHER" id="PTHR10890">
    <property type="entry name" value="CYSTEINYL-TRNA SYNTHETASE"/>
    <property type="match status" value="1"/>
</dbReference>
<evidence type="ECO:0000256" key="1">
    <source>
        <dbReference type="ARBA" id="ARBA00004496"/>
    </source>
</evidence>
<protein>
    <recommendedName>
        <fullName evidence="13">Cysteine--tRNA ligase</fullName>
        <ecNumber evidence="13">6.1.1.16</ecNumber>
    </recommendedName>
    <alternativeName>
        <fullName evidence="13">Cysteinyl-tRNA synthetase</fullName>
        <shortName evidence="13">CysRS</shortName>
    </alternativeName>
</protein>
<dbReference type="SUPFAM" id="SSF47323">
    <property type="entry name" value="Anticodon-binding domain of a subclass of class I aminoacyl-tRNA synthetases"/>
    <property type="match status" value="1"/>
</dbReference>
<accession>A0A1L7LGY5</accession>
<evidence type="ECO:0000256" key="3">
    <source>
        <dbReference type="ARBA" id="ARBA00011245"/>
    </source>
</evidence>
<evidence type="ECO:0000256" key="4">
    <source>
        <dbReference type="ARBA" id="ARBA00022490"/>
    </source>
</evidence>
<feature type="binding site" evidence="13">
    <location>
        <position position="240"/>
    </location>
    <ligand>
        <name>Zn(2+)</name>
        <dbReference type="ChEBI" id="CHEBI:29105"/>
    </ligand>
</feature>
<evidence type="ECO:0000256" key="13">
    <source>
        <dbReference type="HAMAP-Rule" id="MF_00041"/>
    </source>
</evidence>
<dbReference type="HAMAP" id="MF_00041">
    <property type="entry name" value="Cys_tRNA_synth"/>
    <property type="match status" value="1"/>
</dbReference>
<evidence type="ECO:0000256" key="7">
    <source>
        <dbReference type="ARBA" id="ARBA00022741"/>
    </source>
</evidence>
<dbReference type="InterPro" id="IPR032678">
    <property type="entry name" value="tRNA-synt_1_cat_dom"/>
</dbReference>
<dbReference type="FunFam" id="3.40.50.620:FF:000130">
    <property type="entry name" value="Cysteine--tRNA ligase"/>
    <property type="match status" value="1"/>
</dbReference>
<evidence type="ECO:0000256" key="10">
    <source>
        <dbReference type="ARBA" id="ARBA00022917"/>
    </source>
</evidence>
<comment type="subunit">
    <text evidence="3 13">Monomer.</text>
</comment>
<keyword evidence="14" id="KW-0175">Coiled coil</keyword>
<feature type="domain" description="Cysteinyl-tRNA synthetase class Ia DALR" evidence="15">
    <location>
        <begin position="344"/>
        <end position="402"/>
    </location>
</feature>